<dbReference type="PANTHER" id="PTHR23150:SF19">
    <property type="entry name" value="FORMYLGLYCINE-GENERATING ENZYME"/>
    <property type="match status" value="1"/>
</dbReference>
<dbReference type="PANTHER" id="PTHR23150">
    <property type="entry name" value="SULFATASE MODIFYING FACTOR 1, 2"/>
    <property type="match status" value="1"/>
</dbReference>
<reference evidence="3" key="1">
    <citation type="submission" date="2021-04" db="EMBL/GenBank/DDBJ databases">
        <authorList>
            <person name="Tunstrom K."/>
        </authorList>
    </citation>
    <scope>NUCLEOTIDE SEQUENCE</scope>
</reference>
<dbReference type="GO" id="GO:0120147">
    <property type="term" value="F:formylglycine-generating oxidase activity"/>
    <property type="evidence" value="ECO:0007669"/>
    <property type="project" value="TreeGrafter"/>
</dbReference>
<dbReference type="Pfam" id="PF03781">
    <property type="entry name" value="FGE-sulfatase"/>
    <property type="match status" value="1"/>
</dbReference>
<dbReference type="InterPro" id="IPR051043">
    <property type="entry name" value="Sulfatase_Mod_Factor_Kinase"/>
</dbReference>
<comment type="caution">
    <text evidence="3">The sequence shown here is derived from an EMBL/GenBank/DDBJ whole genome shotgun (WGS) entry which is preliminary data.</text>
</comment>
<name>A0A8S3W5B9_PARAO</name>
<evidence type="ECO:0000259" key="2">
    <source>
        <dbReference type="Pfam" id="PF03781"/>
    </source>
</evidence>
<evidence type="ECO:0000313" key="4">
    <source>
        <dbReference type="Proteomes" id="UP000691718"/>
    </source>
</evidence>
<gene>
    <name evidence="3" type="ORF">PAPOLLO_LOCUS2344</name>
</gene>
<organism evidence="3 4">
    <name type="scientific">Parnassius apollo</name>
    <name type="common">Apollo butterfly</name>
    <name type="synonym">Papilio apollo</name>
    <dbReference type="NCBI Taxonomy" id="110799"/>
    <lineage>
        <taxon>Eukaryota</taxon>
        <taxon>Metazoa</taxon>
        <taxon>Ecdysozoa</taxon>
        <taxon>Arthropoda</taxon>
        <taxon>Hexapoda</taxon>
        <taxon>Insecta</taxon>
        <taxon>Pterygota</taxon>
        <taxon>Neoptera</taxon>
        <taxon>Endopterygota</taxon>
        <taxon>Lepidoptera</taxon>
        <taxon>Glossata</taxon>
        <taxon>Ditrysia</taxon>
        <taxon>Papilionoidea</taxon>
        <taxon>Papilionidae</taxon>
        <taxon>Parnassiinae</taxon>
        <taxon>Parnassini</taxon>
        <taxon>Parnassius</taxon>
        <taxon>Parnassius</taxon>
    </lineage>
</organism>
<feature type="domain" description="Sulfatase-modifying factor enzyme-like" evidence="2">
    <location>
        <begin position="1"/>
        <end position="265"/>
    </location>
</feature>
<sequence length="494" mass="56900">MVLIPANKYQFGSDDIVIENDKEGPKRIIKLEPFYLDKYEVSNRDFSYFTILTNYKTEAETFGDSFVFSLFLNNTFKDKMKDFRVVQALWWYKIYGADWKHPYGPDSDIADIMDHPVIHVSWNDARKYCNWRGARLPTEAEWEAACRGGHRDTKYPWGDKLFPDRKHMANLWQGTFPNYNSAKDGFIGTNPVHLFAQNDFGLHNMAGNVWEWTADTWSDDNPKEKVKKGGSYLCHRSYCYRYRCSARSHNTEDSSAGNLGFRCAKSADELLRILDSDNDDFEYEHDTDLDLEDEGQQSQRYEAEQVSTGPQDPVAESASSHTSHGDGSQQFIWSNTSSRPVIQTFDDCSSGISSATLMSLNEDCSEFDSCLSTIANKDDNLKSFEEEIIEESQPLSPSLLSNLPKKRKKTAEKATQCEECFVNHKRTSEFEIEVNVDALQPPRFICERPSDIRNEYFASFVAFELEKIRPEERSYVYGQIINTIRSCRGENEFP</sequence>
<protein>
    <submittedName>
        <fullName evidence="3">(apollo) hypothetical protein</fullName>
    </submittedName>
</protein>
<evidence type="ECO:0000313" key="3">
    <source>
        <dbReference type="EMBL" id="CAG4941873.1"/>
    </source>
</evidence>
<dbReference type="AlphaFoldDB" id="A0A8S3W5B9"/>
<dbReference type="Proteomes" id="UP000691718">
    <property type="component" value="Unassembled WGS sequence"/>
</dbReference>
<evidence type="ECO:0000256" key="1">
    <source>
        <dbReference type="SAM" id="MobiDB-lite"/>
    </source>
</evidence>
<accession>A0A8S3W5B9</accession>
<dbReference type="GO" id="GO:0005783">
    <property type="term" value="C:endoplasmic reticulum"/>
    <property type="evidence" value="ECO:0007669"/>
    <property type="project" value="TreeGrafter"/>
</dbReference>
<feature type="compositionally biased region" description="Polar residues" evidence="1">
    <location>
        <begin position="317"/>
        <end position="332"/>
    </location>
</feature>
<dbReference type="InterPro" id="IPR005532">
    <property type="entry name" value="SUMF_dom"/>
</dbReference>
<feature type="compositionally biased region" description="Polar residues" evidence="1">
    <location>
        <begin position="296"/>
        <end position="310"/>
    </location>
</feature>
<dbReference type="OrthoDB" id="659at2759"/>
<keyword evidence="4" id="KW-1185">Reference proteome</keyword>
<feature type="region of interest" description="Disordered" evidence="1">
    <location>
        <begin position="289"/>
        <end position="332"/>
    </location>
</feature>
<dbReference type="EMBL" id="CAJQZP010000160">
    <property type="protein sequence ID" value="CAG4941873.1"/>
    <property type="molecule type" value="Genomic_DNA"/>
</dbReference>
<proteinExistence type="predicted"/>